<dbReference type="Gene3D" id="3.40.50.1360">
    <property type="match status" value="2"/>
</dbReference>
<name>A0A9X2L6N6_9PROT</name>
<comment type="pathway">
    <text evidence="3">Carbohydrate degradation; pentose phosphate pathway; D-ribulose 5-phosphate from D-glucose 6-phosphate (oxidative stage): step 2/3.</text>
</comment>
<proteinExistence type="inferred from homology"/>
<reference evidence="8" key="1">
    <citation type="submission" date="2022-07" db="EMBL/GenBank/DDBJ databases">
        <title>Parvularcula maris sp. nov., an algicidal bacterium isolated from seawater.</title>
        <authorList>
            <person name="Li F."/>
        </authorList>
    </citation>
    <scope>NUCLEOTIDE SEQUENCE</scope>
    <source>
        <strain evidence="8">BGMRC 0090</strain>
    </source>
</reference>
<dbReference type="PANTHER" id="PTHR11054:SF0">
    <property type="entry name" value="6-PHOSPHOGLUCONOLACTONASE"/>
    <property type="match status" value="1"/>
</dbReference>
<dbReference type="EMBL" id="JANIBC010000001">
    <property type="protein sequence ID" value="MCQ8183941.1"/>
    <property type="molecule type" value="Genomic_DNA"/>
</dbReference>
<evidence type="ECO:0000256" key="6">
    <source>
        <dbReference type="ARBA" id="ARBA00020337"/>
    </source>
</evidence>
<evidence type="ECO:0000256" key="4">
    <source>
        <dbReference type="ARBA" id="ARBA00010662"/>
    </source>
</evidence>
<dbReference type="Proteomes" id="UP001142610">
    <property type="component" value="Unassembled WGS sequence"/>
</dbReference>
<evidence type="ECO:0000313" key="8">
    <source>
        <dbReference type="EMBL" id="MCQ8183941.1"/>
    </source>
</evidence>
<evidence type="ECO:0000256" key="5">
    <source>
        <dbReference type="ARBA" id="ARBA00013198"/>
    </source>
</evidence>
<dbReference type="GO" id="GO:0017057">
    <property type="term" value="F:6-phosphogluconolactonase activity"/>
    <property type="evidence" value="ECO:0007669"/>
    <property type="project" value="UniProtKB-EC"/>
</dbReference>
<dbReference type="RefSeq" id="WP_256617745.1">
    <property type="nucleotide sequence ID" value="NZ_JANIBC010000001.1"/>
</dbReference>
<dbReference type="GO" id="GO:0006098">
    <property type="term" value="P:pentose-phosphate shunt"/>
    <property type="evidence" value="ECO:0007669"/>
    <property type="project" value="InterPro"/>
</dbReference>
<comment type="function">
    <text evidence="2">Hydrolysis of 6-phosphogluconolactone to 6-phosphogluconate.</text>
</comment>
<dbReference type="SUPFAM" id="SSF100950">
    <property type="entry name" value="NagB/RpiA/CoA transferase-like"/>
    <property type="match status" value="1"/>
</dbReference>
<dbReference type="CDD" id="cd01400">
    <property type="entry name" value="6PGL"/>
    <property type="match status" value="1"/>
</dbReference>
<dbReference type="InterPro" id="IPR039104">
    <property type="entry name" value="6PGL"/>
</dbReference>
<comment type="similarity">
    <text evidence="4">Belongs to the glucosamine/galactosamine-6-phosphate isomerase family. 6-phosphogluconolactonase subfamily.</text>
</comment>
<dbReference type="InterPro" id="IPR006148">
    <property type="entry name" value="Glc/Gal-6P_isomerase"/>
</dbReference>
<dbReference type="PANTHER" id="PTHR11054">
    <property type="entry name" value="6-PHOSPHOGLUCONOLACTONASE"/>
    <property type="match status" value="1"/>
</dbReference>
<dbReference type="AlphaFoldDB" id="A0A9X2L6N6"/>
<dbReference type="EC" id="3.1.1.31" evidence="5"/>
<gene>
    <name evidence="8" type="ORF">NOG11_00925</name>
</gene>
<evidence type="ECO:0000256" key="1">
    <source>
        <dbReference type="ARBA" id="ARBA00000832"/>
    </source>
</evidence>
<dbReference type="InterPro" id="IPR037171">
    <property type="entry name" value="NagB/RpiA_transferase-like"/>
</dbReference>
<dbReference type="InterPro" id="IPR005900">
    <property type="entry name" value="6-phosphogluconolactonase_DevB"/>
</dbReference>
<organism evidence="8 9">
    <name type="scientific">Parvularcula maris</name>
    <dbReference type="NCBI Taxonomy" id="2965077"/>
    <lineage>
        <taxon>Bacteria</taxon>
        <taxon>Pseudomonadati</taxon>
        <taxon>Pseudomonadota</taxon>
        <taxon>Alphaproteobacteria</taxon>
        <taxon>Parvularculales</taxon>
        <taxon>Parvularculaceae</taxon>
        <taxon>Parvularcula</taxon>
    </lineage>
</organism>
<comment type="catalytic activity">
    <reaction evidence="1">
        <text>6-phospho-D-glucono-1,5-lactone + H2O = 6-phospho-D-gluconate + H(+)</text>
        <dbReference type="Rhea" id="RHEA:12556"/>
        <dbReference type="ChEBI" id="CHEBI:15377"/>
        <dbReference type="ChEBI" id="CHEBI:15378"/>
        <dbReference type="ChEBI" id="CHEBI:57955"/>
        <dbReference type="ChEBI" id="CHEBI:58759"/>
        <dbReference type="EC" id="3.1.1.31"/>
    </reaction>
</comment>
<dbReference type="Pfam" id="PF01182">
    <property type="entry name" value="Glucosamine_iso"/>
    <property type="match status" value="2"/>
</dbReference>
<keyword evidence="9" id="KW-1185">Reference proteome</keyword>
<accession>A0A9X2L6N6</accession>
<evidence type="ECO:0000259" key="7">
    <source>
        <dbReference type="Pfam" id="PF01182"/>
    </source>
</evidence>
<dbReference type="GO" id="GO:0005975">
    <property type="term" value="P:carbohydrate metabolic process"/>
    <property type="evidence" value="ECO:0007669"/>
    <property type="project" value="InterPro"/>
</dbReference>
<evidence type="ECO:0000313" key="9">
    <source>
        <dbReference type="Proteomes" id="UP001142610"/>
    </source>
</evidence>
<sequence length="219" mass="23925">MSELRTFDDRKTLQRAAGELIASTLRAAIVERSEAHMALSGGSTPGPVYEALSTKESVDWEKVVVTLADERLTPSEDRTNSNQALVESTLLQNAGRHARFRAPEAGRDLPIQDLILLGMGGDGHFASIFPQLPNLEEVLSGDAPDVMHVAPDPLPDNAPYERLTMSLPAILRGRSILLLITGEDKREVFEEAKRSTPREHPISALLAAEPAQLVTYWAP</sequence>
<protein>
    <recommendedName>
        <fullName evidence="6">6-phosphogluconolactonase</fullName>
        <ecNumber evidence="5">3.1.1.31</ecNumber>
    </recommendedName>
</protein>
<feature type="domain" description="Glucosamine/galactosamine-6-phosphate isomerase" evidence="7">
    <location>
        <begin position="107"/>
        <end position="206"/>
    </location>
</feature>
<feature type="domain" description="Glucosamine/galactosamine-6-phosphate isomerase" evidence="7">
    <location>
        <begin position="9"/>
        <end position="93"/>
    </location>
</feature>
<evidence type="ECO:0000256" key="3">
    <source>
        <dbReference type="ARBA" id="ARBA00004961"/>
    </source>
</evidence>
<evidence type="ECO:0000256" key="2">
    <source>
        <dbReference type="ARBA" id="ARBA00002681"/>
    </source>
</evidence>
<comment type="caution">
    <text evidence="8">The sequence shown here is derived from an EMBL/GenBank/DDBJ whole genome shotgun (WGS) entry which is preliminary data.</text>
</comment>